<dbReference type="InterPro" id="IPR053926">
    <property type="entry name" value="RecX_HTH_1st"/>
</dbReference>
<accession>A0A9D1N3W6</accession>
<reference evidence="9" key="2">
    <citation type="journal article" date="2021" name="PeerJ">
        <title>Extensive microbial diversity within the chicken gut microbiome revealed by metagenomics and culture.</title>
        <authorList>
            <person name="Gilroy R."/>
            <person name="Ravi A."/>
            <person name="Getino M."/>
            <person name="Pursley I."/>
            <person name="Horton D.L."/>
            <person name="Alikhan N.F."/>
            <person name="Baker D."/>
            <person name="Gharbi K."/>
            <person name="Hall N."/>
            <person name="Watson M."/>
            <person name="Adriaenssens E.M."/>
            <person name="Foster-Nyarko E."/>
            <person name="Jarju S."/>
            <person name="Secka A."/>
            <person name="Antonio M."/>
            <person name="Oren A."/>
            <person name="Chaudhuri R.R."/>
            <person name="La Ragione R."/>
            <person name="Hildebrand F."/>
            <person name="Pallen M.J."/>
        </authorList>
    </citation>
    <scope>NUCLEOTIDE SEQUENCE</scope>
    <source>
        <strain evidence="9">ChiGjej2B2-16831</strain>
    </source>
</reference>
<evidence type="ECO:0000256" key="3">
    <source>
        <dbReference type="ARBA" id="ARBA00018111"/>
    </source>
</evidence>
<dbReference type="InterPro" id="IPR053925">
    <property type="entry name" value="RecX_HTH_3rd"/>
</dbReference>
<evidence type="ECO:0000256" key="2">
    <source>
        <dbReference type="ARBA" id="ARBA00009695"/>
    </source>
</evidence>
<dbReference type="GO" id="GO:0006282">
    <property type="term" value="P:regulation of DNA repair"/>
    <property type="evidence" value="ECO:0007669"/>
    <property type="project" value="UniProtKB-UniRule"/>
</dbReference>
<proteinExistence type="inferred from homology"/>
<reference evidence="9" key="1">
    <citation type="submission" date="2020-10" db="EMBL/GenBank/DDBJ databases">
        <authorList>
            <person name="Gilroy R."/>
        </authorList>
    </citation>
    <scope>NUCLEOTIDE SEQUENCE</scope>
    <source>
        <strain evidence="9">ChiGjej2B2-16831</strain>
    </source>
</reference>
<gene>
    <name evidence="5" type="primary">recX</name>
    <name evidence="9" type="ORF">IAD24_04730</name>
</gene>
<name>A0A9D1N3W6_9FIRM</name>
<dbReference type="GO" id="GO:0005737">
    <property type="term" value="C:cytoplasm"/>
    <property type="evidence" value="ECO:0007669"/>
    <property type="project" value="UniProtKB-SubCell"/>
</dbReference>
<dbReference type="InterPro" id="IPR053924">
    <property type="entry name" value="RecX_HTH_2nd"/>
</dbReference>
<evidence type="ECO:0000259" key="8">
    <source>
        <dbReference type="Pfam" id="PF21982"/>
    </source>
</evidence>
<dbReference type="Gene3D" id="1.10.10.10">
    <property type="entry name" value="Winged helix-like DNA-binding domain superfamily/Winged helix DNA-binding domain"/>
    <property type="match status" value="3"/>
</dbReference>
<comment type="similarity">
    <text evidence="2 5">Belongs to the RecX family.</text>
</comment>
<dbReference type="PANTHER" id="PTHR33602:SF1">
    <property type="entry name" value="REGULATORY PROTEIN RECX FAMILY PROTEIN"/>
    <property type="match status" value="1"/>
</dbReference>
<evidence type="ECO:0000256" key="4">
    <source>
        <dbReference type="ARBA" id="ARBA00022490"/>
    </source>
</evidence>
<dbReference type="Pfam" id="PF21981">
    <property type="entry name" value="RecX_HTH3"/>
    <property type="match status" value="1"/>
</dbReference>
<dbReference type="InterPro" id="IPR003783">
    <property type="entry name" value="Regulatory_RecX"/>
</dbReference>
<feature type="domain" description="RecX third three-helical" evidence="7">
    <location>
        <begin position="111"/>
        <end position="156"/>
    </location>
</feature>
<comment type="function">
    <text evidence="5">Modulates RecA activity.</text>
</comment>
<dbReference type="Pfam" id="PF02631">
    <property type="entry name" value="RecX_HTH2"/>
    <property type="match status" value="1"/>
</dbReference>
<dbReference type="InterPro" id="IPR036388">
    <property type="entry name" value="WH-like_DNA-bd_sf"/>
</dbReference>
<feature type="domain" description="RecX first three-helical" evidence="8">
    <location>
        <begin position="18"/>
        <end position="55"/>
    </location>
</feature>
<evidence type="ECO:0000259" key="6">
    <source>
        <dbReference type="Pfam" id="PF02631"/>
    </source>
</evidence>
<dbReference type="EMBL" id="DVNZ01000147">
    <property type="protein sequence ID" value="HIU94446.1"/>
    <property type="molecule type" value="Genomic_DNA"/>
</dbReference>
<evidence type="ECO:0000256" key="5">
    <source>
        <dbReference type="HAMAP-Rule" id="MF_01114"/>
    </source>
</evidence>
<keyword evidence="4 5" id="KW-0963">Cytoplasm</keyword>
<organism evidence="9 10">
    <name type="scientific">Candidatus Aphodomorpha intestinavium</name>
    <dbReference type="NCBI Taxonomy" id="2840672"/>
    <lineage>
        <taxon>Bacteria</taxon>
        <taxon>Bacillati</taxon>
        <taxon>Bacillota</taxon>
        <taxon>Clostridia</taxon>
        <taxon>Eubacteriales</taxon>
        <taxon>Candidatus Aphodomorpha</taxon>
    </lineage>
</organism>
<dbReference type="PANTHER" id="PTHR33602">
    <property type="entry name" value="REGULATORY PROTEIN RECX FAMILY PROTEIN"/>
    <property type="match status" value="1"/>
</dbReference>
<evidence type="ECO:0000256" key="1">
    <source>
        <dbReference type="ARBA" id="ARBA00004496"/>
    </source>
</evidence>
<sequence>MKKEKIFKDGARPGTPMDAALRFLGYSARSVREVERYLDSKQYSEFEISQVIERLEELGLLDDARFAADFVESRLNTKPVSRRHLAEQLRAHELPAEAIERALAAVDDDAERQNAAAVAQKYWRQLAQLPPRERYERTMRRLLGRGYDWDVARAALGALTDGEMEEELP</sequence>
<comment type="caution">
    <text evidence="9">The sequence shown here is derived from an EMBL/GenBank/DDBJ whole genome shotgun (WGS) entry which is preliminary data.</text>
</comment>
<dbReference type="Pfam" id="PF21982">
    <property type="entry name" value="RecX_HTH1"/>
    <property type="match status" value="1"/>
</dbReference>
<feature type="domain" description="RecX second three-helical" evidence="6">
    <location>
        <begin position="62"/>
        <end position="103"/>
    </location>
</feature>
<evidence type="ECO:0000313" key="10">
    <source>
        <dbReference type="Proteomes" id="UP000824128"/>
    </source>
</evidence>
<dbReference type="AlphaFoldDB" id="A0A9D1N3W6"/>
<dbReference type="HAMAP" id="MF_01114">
    <property type="entry name" value="RecX"/>
    <property type="match status" value="1"/>
</dbReference>
<comment type="subcellular location">
    <subcellularLocation>
        <location evidence="1 5">Cytoplasm</location>
    </subcellularLocation>
</comment>
<evidence type="ECO:0000259" key="7">
    <source>
        <dbReference type="Pfam" id="PF21981"/>
    </source>
</evidence>
<protein>
    <recommendedName>
        <fullName evidence="3 5">Regulatory protein RecX</fullName>
    </recommendedName>
</protein>
<dbReference type="Proteomes" id="UP000824128">
    <property type="component" value="Unassembled WGS sequence"/>
</dbReference>
<evidence type="ECO:0000313" key="9">
    <source>
        <dbReference type="EMBL" id="HIU94446.1"/>
    </source>
</evidence>